<dbReference type="InterPro" id="IPR009061">
    <property type="entry name" value="DNA-bd_dom_put_sf"/>
</dbReference>
<dbReference type="SMART" id="SM00422">
    <property type="entry name" value="HTH_MERR"/>
    <property type="match status" value="1"/>
</dbReference>
<dbReference type="Gene3D" id="1.10.1660.10">
    <property type="match status" value="1"/>
</dbReference>
<dbReference type="InterPro" id="IPR047057">
    <property type="entry name" value="MerR_fam"/>
</dbReference>
<sequence>MSEYSTSRLAALTNVNVETLRFYERKGLLPPPQRTPGGYRRYSENDLKRLRFILTAKRHGFTLQEIKELLELRVSPTSTCAQVQQKAREKIIVIDEKLRELRRMKKALLALAASCHGQGPADDCPILEAFEQQK</sequence>
<evidence type="ECO:0000313" key="3">
    <source>
        <dbReference type="EMBL" id="HGY57395.1"/>
    </source>
</evidence>
<keyword evidence="1" id="KW-0238">DNA-binding</keyword>
<dbReference type="PANTHER" id="PTHR30204">
    <property type="entry name" value="REDOX-CYCLING DRUG-SENSING TRANSCRIPTIONAL ACTIVATOR SOXR"/>
    <property type="match status" value="1"/>
</dbReference>
<protein>
    <submittedName>
        <fullName evidence="3">Heavy metal-responsive transcriptional regulator</fullName>
    </submittedName>
</protein>
<name>A0A7V4WWP0_CALAY</name>
<dbReference type="PANTHER" id="PTHR30204:SF92">
    <property type="entry name" value="HTH-TYPE TRANSCRIPTIONAL REGULATOR ZNTR"/>
    <property type="match status" value="1"/>
</dbReference>
<dbReference type="GO" id="GO:0003700">
    <property type="term" value="F:DNA-binding transcription factor activity"/>
    <property type="evidence" value="ECO:0007669"/>
    <property type="project" value="InterPro"/>
</dbReference>
<dbReference type="PROSITE" id="PS50937">
    <property type="entry name" value="HTH_MERR_2"/>
    <property type="match status" value="1"/>
</dbReference>
<dbReference type="PROSITE" id="PS00552">
    <property type="entry name" value="HTH_MERR_1"/>
    <property type="match status" value="1"/>
</dbReference>
<proteinExistence type="predicted"/>
<dbReference type="Pfam" id="PF13411">
    <property type="entry name" value="MerR_1"/>
    <property type="match status" value="1"/>
</dbReference>
<dbReference type="SUPFAM" id="SSF46955">
    <property type="entry name" value="Putative DNA-binding domain"/>
    <property type="match status" value="1"/>
</dbReference>
<comment type="caution">
    <text evidence="3">The sequence shown here is derived from an EMBL/GenBank/DDBJ whole genome shotgun (WGS) entry which is preliminary data.</text>
</comment>
<accession>A0A7V4WWP0</accession>
<dbReference type="AlphaFoldDB" id="A0A7V4WWP0"/>
<dbReference type="Proteomes" id="UP000885779">
    <property type="component" value="Unassembled WGS sequence"/>
</dbReference>
<dbReference type="CDD" id="cd04770">
    <property type="entry name" value="HTH_HMRTR"/>
    <property type="match status" value="1"/>
</dbReference>
<dbReference type="GO" id="GO:0003677">
    <property type="term" value="F:DNA binding"/>
    <property type="evidence" value="ECO:0007669"/>
    <property type="project" value="UniProtKB-KW"/>
</dbReference>
<reference evidence="3" key="1">
    <citation type="journal article" date="2020" name="mSystems">
        <title>Genome- and Community-Level Interaction Insights into Carbon Utilization and Element Cycling Functions of Hydrothermarchaeota in Hydrothermal Sediment.</title>
        <authorList>
            <person name="Zhou Z."/>
            <person name="Liu Y."/>
            <person name="Xu W."/>
            <person name="Pan J."/>
            <person name="Luo Z.H."/>
            <person name="Li M."/>
        </authorList>
    </citation>
    <scope>NUCLEOTIDE SEQUENCE [LARGE SCALE GENOMIC DNA]</scope>
    <source>
        <strain evidence="3">HyVt-577</strain>
    </source>
</reference>
<dbReference type="PRINTS" id="PR00040">
    <property type="entry name" value="HTHMERR"/>
</dbReference>
<gene>
    <name evidence="3" type="ORF">ENK44_16925</name>
</gene>
<organism evidence="3">
    <name type="scientific">Caldithrix abyssi</name>
    <dbReference type="NCBI Taxonomy" id="187145"/>
    <lineage>
        <taxon>Bacteria</taxon>
        <taxon>Pseudomonadati</taxon>
        <taxon>Calditrichota</taxon>
        <taxon>Calditrichia</taxon>
        <taxon>Calditrichales</taxon>
        <taxon>Calditrichaceae</taxon>
        <taxon>Caldithrix</taxon>
    </lineage>
</organism>
<evidence type="ECO:0000259" key="2">
    <source>
        <dbReference type="PROSITE" id="PS50937"/>
    </source>
</evidence>
<dbReference type="InterPro" id="IPR000551">
    <property type="entry name" value="MerR-type_HTH_dom"/>
</dbReference>
<dbReference type="EMBL" id="DRQG01000156">
    <property type="protein sequence ID" value="HGY57395.1"/>
    <property type="molecule type" value="Genomic_DNA"/>
</dbReference>
<evidence type="ECO:0000256" key="1">
    <source>
        <dbReference type="ARBA" id="ARBA00023125"/>
    </source>
</evidence>
<feature type="domain" description="HTH merR-type" evidence="2">
    <location>
        <begin position="3"/>
        <end position="72"/>
    </location>
</feature>